<dbReference type="EMBL" id="QGNW01000081">
    <property type="protein sequence ID" value="RVX00500.1"/>
    <property type="molecule type" value="Genomic_DNA"/>
</dbReference>
<comment type="caution">
    <text evidence="1">The sequence shown here is derived from an EMBL/GenBank/DDBJ whole genome shotgun (WGS) entry which is preliminary data.</text>
</comment>
<dbReference type="Proteomes" id="UP000288805">
    <property type="component" value="Unassembled WGS sequence"/>
</dbReference>
<dbReference type="AlphaFoldDB" id="A0A438IUS8"/>
<name>A0A438IUS8_VITVI</name>
<reference evidence="1 2" key="1">
    <citation type="journal article" date="2018" name="PLoS Genet.">
        <title>Population sequencing reveals clonal diversity and ancestral inbreeding in the grapevine cultivar Chardonnay.</title>
        <authorList>
            <person name="Roach M.J."/>
            <person name="Johnson D.L."/>
            <person name="Bohlmann J."/>
            <person name="van Vuuren H.J."/>
            <person name="Jones S.J."/>
            <person name="Pretorius I.S."/>
            <person name="Schmidt S.A."/>
            <person name="Borneman A.R."/>
        </authorList>
    </citation>
    <scope>NUCLEOTIDE SEQUENCE [LARGE SCALE GENOMIC DNA]</scope>
    <source>
        <strain evidence="2">cv. Chardonnay</strain>
        <tissue evidence="1">Leaf</tissue>
    </source>
</reference>
<proteinExistence type="predicted"/>
<gene>
    <name evidence="1" type="ORF">CK203_036929</name>
</gene>
<evidence type="ECO:0000313" key="1">
    <source>
        <dbReference type="EMBL" id="RVX00500.1"/>
    </source>
</evidence>
<sequence length="74" mass="8337">MVGSGDLCLGHIEVYQRAIELTEHKLILLSQHRISWRLPGETLASGKLMFSDMHKAANFYCVPLQITVSINLQI</sequence>
<protein>
    <submittedName>
        <fullName evidence="1">Uncharacterized protein</fullName>
    </submittedName>
</protein>
<evidence type="ECO:0000313" key="2">
    <source>
        <dbReference type="Proteomes" id="UP000288805"/>
    </source>
</evidence>
<organism evidence="1 2">
    <name type="scientific">Vitis vinifera</name>
    <name type="common">Grape</name>
    <dbReference type="NCBI Taxonomy" id="29760"/>
    <lineage>
        <taxon>Eukaryota</taxon>
        <taxon>Viridiplantae</taxon>
        <taxon>Streptophyta</taxon>
        <taxon>Embryophyta</taxon>
        <taxon>Tracheophyta</taxon>
        <taxon>Spermatophyta</taxon>
        <taxon>Magnoliopsida</taxon>
        <taxon>eudicotyledons</taxon>
        <taxon>Gunneridae</taxon>
        <taxon>Pentapetalae</taxon>
        <taxon>rosids</taxon>
        <taxon>Vitales</taxon>
        <taxon>Vitaceae</taxon>
        <taxon>Viteae</taxon>
        <taxon>Vitis</taxon>
    </lineage>
</organism>
<accession>A0A438IUS8</accession>